<evidence type="ECO:0000313" key="1">
    <source>
        <dbReference type="EMBL" id="KAF9479241.1"/>
    </source>
</evidence>
<proteinExistence type="predicted"/>
<gene>
    <name evidence="1" type="ORF">BDN70DRAFT_701649</name>
</gene>
<name>A0A9P6CTD2_9AGAR</name>
<reference evidence="1" key="1">
    <citation type="submission" date="2020-11" db="EMBL/GenBank/DDBJ databases">
        <authorList>
            <consortium name="DOE Joint Genome Institute"/>
            <person name="Ahrendt S."/>
            <person name="Riley R."/>
            <person name="Andreopoulos W."/>
            <person name="Labutti K."/>
            <person name="Pangilinan J."/>
            <person name="Ruiz-Duenas F.J."/>
            <person name="Barrasa J.M."/>
            <person name="Sanchez-Garcia M."/>
            <person name="Camarero S."/>
            <person name="Miyauchi S."/>
            <person name="Serrano A."/>
            <person name="Linde D."/>
            <person name="Babiker R."/>
            <person name="Drula E."/>
            <person name="Ayuso-Fernandez I."/>
            <person name="Pacheco R."/>
            <person name="Padilla G."/>
            <person name="Ferreira P."/>
            <person name="Barriuso J."/>
            <person name="Kellner H."/>
            <person name="Castanera R."/>
            <person name="Alfaro M."/>
            <person name="Ramirez L."/>
            <person name="Pisabarro A.G."/>
            <person name="Kuo A."/>
            <person name="Tritt A."/>
            <person name="Lipzen A."/>
            <person name="He G."/>
            <person name="Yan M."/>
            <person name="Ng V."/>
            <person name="Cullen D."/>
            <person name="Martin F."/>
            <person name="Rosso M.-N."/>
            <person name="Henrissat B."/>
            <person name="Hibbett D."/>
            <person name="Martinez A.T."/>
            <person name="Grigoriev I.V."/>
        </authorList>
    </citation>
    <scope>NUCLEOTIDE SEQUENCE</scope>
    <source>
        <strain evidence="1">CIRM-BRFM 674</strain>
    </source>
</reference>
<sequence length="234" mass="26548">MLYDCVFVISAYMRPNFAQIVLPRPRLEHFTRNEHPGFWTSYHYPTSGHTDARNRPSERSDLPVIPSHPVPPAVLRPPLNSFHRLVGSSPMAQSLSVSAHLIPIRYPSVTTCTDHPGPNLVFFLHPVIPVNPVLTPSLIHPYLDPRRPSHHQLPDLCINASPSHARGLLYDYVIVVSICMRSAELTSSCNDSYINEHFGFTRCWWDSCVLISSHLVSSHPVPRPLIHSWLRYLS</sequence>
<dbReference type="AlphaFoldDB" id="A0A9P6CTD2"/>
<keyword evidence="2" id="KW-1185">Reference proteome</keyword>
<protein>
    <submittedName>
        <fullName evidence="1">Uncharacterized protein</fullName>
    </submittedName>
</protein>
<dbReference type="EMBL" id="MU155217">
    <property type="protein sequence ID" value="KAF9479241.1"/>
    <property type="molecule type" value="Genomic_DNA"/>
</dbReference>
<dbReference type="Proteomes" id="UP000807469">
    <property type="component" value="Unassembled WGS sequence"/>
</dbReference>
<comment type="caution">
    <text evidence="1">The sequence shown here is derived from an EMBL/GenBank/DDBJ whole genome shotgun (WGS) entry which is preliminary data.</text>
</comment>
<evidence type="ECO:0000313" key="2">
    <source>
        <dbReference type="Proteomes" id="UP000807469"/>
    </source>
</evidence>
<accession>A0A9P6CTD2</accession>
<organism evidence="1 2">
    <name type="scientific">Pholiota conissans</name>
    <dbReference type="NCBI Taxonomy" id="109636"/>
    <lineage>
        <taxon>Eukaryota</taxon>
        <taxon>Fungi</taxon>
        <taxon>Dikarya</taxon>
        <taxon>Basidiomycota</taxon>
        <taxon>Agaricomycotina</taxon>
        <taxon>Agaricomycetes</taxon>
        <taxon>Agaricomycetidae</taxon>
        <taxon>Agaricales</taxon>
        <taxon>Agaricineae</taxon>
        <taxon>Strophariaceae</taxon>
        <taxon>Pholiota</taxon>
    </lineage>
</organism>